<reference evidence="1" key="1">
    <citation type="submission" date="2016-09" db="EMBL/GenBank/DDBJ databases">
        <authorList>
            <person name="Capua I."/>
            <person name="De Benedictis P."/>
            <person name="Joannis T."/>
            <person name="Lombin L.H."/>
            <person name="Cattoli G."/>
        </authorList>
    </citation>
    <scope>NUCLEOTIDE SEQUENCE</scope>
    <source>
        <strain evidence="1">B9</strain>
    </source>
</reference>
<sequence>MGLTQFCRCGGRSLQLEVPIKLELVVVMRPHPADQVATDFAALKKLKLPIETEFA</sequence>
<organism evidence="1">
    <name type="scientific">Cupriavidus necator</name>
    <name type="common">Alcaligenes eutrophus</name>
    <name type="synonym">Ralstonia eutropha</name>
    <dbReference type="NCBI Taxonomy" id="106590"/>
    <lineage>
        <taxon>Bacteria</taxon>
        <taxon>Pseudomonadati</taxon>
        <taxon>Pseudomonadota</taxon>
        <taxon>Betaproteobacteria</taxon>
        <taxon>Burkholderiales</taxon>
        <taxon>Burkholderiaceae</taxon>
        <taxon>Cupriavidus</taxon>
    </lineage>
</organism>
<protein>
    <submittedName>
        <fullName evidence="1">Uncharacterized protein</fullName>
    </submittedName>
</protein>
<accession>A0A1K0IV80</accession>
<dbReference type="AlphaFoldDB" id="A0A1K0IV80"/>
<name>A0A1K0IV80_CUPNE</name>
<evidence type="ECO:0000313" key="1">
    <source>
        <dbReference type="EMBL" id="SCU76941.1"/>
    </source>
</evidence>
<proteinExistence type="predicted"/>
<gene>
    <name evidence="1" type="ORF">CNECB9_3480098</name>
</gene>
<dbReference type="EMBL" id="FMSH01000277">
    <property type="protein sequence ID" value="SCU76941.1"/>
    <property type="molecule type" value="Genomic_DNA"/>
</dbReference>